<evidence type="ECO:0000313" key="3">
    <source>
        <dbReference type="Proteomes" id="UP000688137"/>
    </source>
</evidence>
<evidence type="ECO:0000313" key="2">
    <source>
        <dbReference type="EMBL" id="CAD8049337.1"/>
    </source>
</evidence>
<accession>A0A8S1K367</accession>
<name>A0A8S1K367_PARPR</name>
<comment type="caution">
    <text evidence="2">The sequence shown here is derived from an EMBL/GenBank/DDBJ whole genome shotgun (WGS) entry which is preliminary data.</text>
</comment>
<organism evidence="2 3">
    <name type="scientific">Paramecium primaurelia</name>
    <dbReference type="NCBI Taxonomy" id="5886"/>
    <lineage>
        <taxon>Eukaryota</taxon>
        <taxon>Sar</taxon>
        <taxon>Alveolata</taxon>
        <taxon>Ciliophora</taxon>
        <taxon>Intramacronucleata</taxon>
        <taxon>Oligohymenophorea</taxon>
        <taxon>Peniculida</taxon>
        <taxon>Parameciidae</taxon>
        <taxon>Paramecium</taxon>
    </lineage>
</organism>
<feature type="region of interest" description="Disordered" evidence="1">
    <location>
        <begin position="48"/>
        <end position="104"/>
    </location>
</feature>
<dbReference type="Proteomes" id="UP000688137">
    <property type="component" value="Unassembled WGS sequence"/>
</dbReference>
<sequence length="225" mass="25595">MSIFHVTDISEKPSSYTSSLANKEINYQALRSEVRTSIIDKYNHFEKLGQKPLSPKGGQQTRDSPRKHQNTLRTLDILFGKPTQNSEQVSQSSPAKISGLKKKMQQIGTQEQIGKFHLSTGAQDFKSTYYDQSGSKYSFLSPQNKNNQDNLVRSGSQTSKFYPERGTQLSNSVPIQRLVEIQNLLELTPASELQTLPRNYLDELQRVASSIQRNLKHHNDIRLKQ</sequence>
<dbReference type="EMBL" id="CAJJDM010000010">
    <property type="protein sequence ID" value="CAD8049337.1"/>
    <property type="molecule type" value="Genomic_DNA"/>
</dbReference>
<dbReference type="AlphaFoldDB" id="A0A8S1K367"/>
<gene>
    <name evidence="2" type="ORF">PPRIM_AZ9-3.1.T0130414</name>
</gene>
<keyword evidence="3" id="KW-1185">Reference proteome</keyword>
<dbReference type="OMA" id="QTSKFYP"/>
<protein>
    <submittedName>
        <fullName evidence="2">Uncharacterized protein</fullName>
    </submittedName>
</protein>
<feature type="compositionally biased region" description="Polar residues" evidence="1">
    <location>
        <begin position="82"/>
        <end position="95"/>
    </location>
</feature>
<evidence type="ECO:0000256" key="1">
    <source>
        <dbReference type="SAM" id="MobiDB-lite"/>
    </source>
</evidence>
<proteinExistence type="predicted"/>
<reference evidence="2" key="1">
    <citation type="submission" date="2021-01" db="EMBL/GenBank/DDBJ databases">
        <authorList>
            <consortium name="Genoscope - CEA"/>
            <person name="William W."/>
        </authorList>
    </citation>
    <scope>NUCLEOTIDE SEQUENCE</scope>
</reference>